<dbReference type="PANTHER" id="PTHR13780:SF36">
    <property type="entry name" value="CBS DOMAIN-CONTAINING PROTEIN"/>
    <property type="match status" value="1"/>
</dbReference>
<keyword evidence="1" id="KW-0677">Repeat</keyword>
<dbReference type="SMART" id="SM00116">
    <property type="entry name" value="CBS"/>
    <property type="match status" value="4"/>
</dbReference>
<evidence type="ECO:0000256" key="1">
    <source>
        <dbReference type="ARBA" id="ARBA00022737"/>
    </source>
</evidence>
<proteinExistence type="predicted"/>
<gene>
    <name evidence="5" type="ORF">K493DRAFT_291678</name>
</gene>
<dbReference type="FunCoup" id="A0A1Y1XI47">
    <property type="interactions" value="43"/>
</dbReference>
<feature type="domain" description="CBS" evidence="4">
    <location>
        <begin position="275"/>
        <end position="333"/>
    </location>
</feature>
<evidence type="ECO:0000256" key="2">
    <source>
        <dbReference type="ARBA" id="ARBA00023122"/>
    </source>
</evidence>
<name>A0A1Y1XI47_9FUNG</name>
<feature type="domain" description="CBS" evidence="4">
    <location>
        <begin position="120"/>
        <end position="178"/>
    </location>
</feature>
<dbReference type="OrthoDB" id="449052at2759"/>
<dbReference type="Proteomes" id="UP000193498">
    <property type="component" value="Unassembled WGS sequence"/>
</dbReference>
<dbReference type="Pfam" id="PF00571">
    <property type="entry name" value="CBS"/>
    <property type="match status" value="4"/>
</dbReference>
<dbReference type="AlphaFoldDB" id="A0A1Y1XI47"/>
<dbReference type="Gene3D" id="3.10.580.10">
    <property type="entry name" value="CBS-domain"/>
    <property type="match status" value="2"/>
</dbReference>
<dbReference type="InterPro" id="IPR050511">
    <property type="entry name" value="AMPK_gamma/SDS23_families"/>
</dbReference>
<accession>A0A1Y1XI47</accession>
<evidence type="ECO:0000259" key="4">
    <source>
        <dbReference type="PROSITE" id="PS51371"/>
    </source>
</evidence>
<dbReference type="GO" id="GO:0042149">
    <property type="term" value="P:cellular response to glucose starvation"/>
    <property type="evidence" value="ECO:0007669"/>
    <property type="project" value="TreeGrafter"/>
</dbReference>
<reference evidence="5 6" key="1">
    <citation type="submission" date="2016-07" db="EMBL/GenBank/DDBJ databases">
        <title>Pervasive Adenine N6-methylation of Active Genes in Fungi.</title>
        <authorList>
            <consortium name="DOE Joint Genome Institute"/>
            <person name="Mondo S.J."/>
            <person name="Dannebaum R.O."/>
            <person name="Kuo R.C."/>
            <person name="Labutti K."/>
            <person name="Haridas S."/>
            <person name="Kuo A."/>
            <person name="Salamov A."/>
            <person name="Ahrendt S.R."/>
            <person name="Lipzen A."/>
            <person name="Sullivan W."/>
            <person name="Andreopoulos W.B."/>
            <person name="Clum A."/>
            <person name="Lindquist E."/>
            <person name="Daum C."/>
            <person name="Ramamoorthy G.K."/>
            <person name="Gryganskyi A."/>
            <person name="Culley D."/>
            <person name="Magnuson J.K."/>
            <person name="James T.Y."/>
            <person name="O'Malley M.A."/>
            <person name="Stajich J.E."/>
            <person name="Spatafora J.W."/>
            <person name="Visel A."/>
            <person name="Grigoriev I.V."/>
        </authorList>
    </citation>
    <scope>NUCLEOTIDE SEQUENCE [LARGE SCALE GENOMIC DNA]</scope>
    <source>
        <strain evidence="5 6">CBS 931.73</strain>
    </source>
</reference>
<dbReference type="InterPro" id="IPR046342">
    <property type="entry name" value="CBS_dom_sf"/>
</dbReference>
<keyword evidence="2 3" id="KW-0129">CBS domain</keyword>
<organism evidence="5 6">
    <name type="scientific">Basidiobolus meristosporus CBS 931.73</name>
    <dbReference type="NCBI Taxonomy" id="1314790"/>
    <lineage>
        <taxon>Eukaryota</taxon>
        <taxon>Fungi</taxon>
        <taxon>Fungi incertae sedis</taxon>
        <taxon>Zoopagomycota</taxon>
        <taxon>Entomophthoromycotina</taxon>
        <taxon>Basidiobolomycetes</taxon>
        <taxon>Basidiobolales</taxon>
        <taxon>Basidiobolaceae</taxon>
        <taxon>Basidiobolus</taxon>
    </lineage>
</organism>
<dbReference type="GO" id="GO:0004865">
    <property type="term" value="F:protein serine/threonine phosphatase inhibitor activity"/>
    <property type="evidence" value="ECO:0007669"/>
    <property type="project" value="TreeGrafter"/>
</dbReference>
<dbReference type="PANTHER" id="PTHR13780">
    <property type="entry name" value="AMP-ACTIVATED PROTEIN KINASE, GAMMA REGULATORY SUBUNIT"/>
    <property type="match status" value="1"/>
</dbReference>
<feature type="domain" description="CBS" evidence="4">
    <location>
        <begin position="194"/>
        <end position="253"/>
    </location>
</feature>
<keyword evidence="6" id="KW-1185">Reference proteome</keyword>
<comment type="caution">
    <text evidence="5">The sequence shown here is derived from an EMBL/GenBank/DDBJ whole genome shotgun (WGS) entry which is preliminary data.</text>
</comment>
<protein>
    <submittedName>
        <fullName evidence="5">Cystathionine beta-synthase</fullName>
    </submittedName>
</protein>
<dbReference type="SUPFAM" id="SSF54631">
    <property type="entry name" value="CBS-domain pair"/>
    <property type="match status" value="2"/>
</dbReference>
<feature type="domain" description="CBS" evidence="4">
    <location>
        <begin position="28"/>
        <end position="89"/>
    </location>
</feature>
<evidence type="ECO:0000256" key="3">
    <source>
        <dbReference type="PROSITE-ProRule" id="PRU00703"/>
    </source>
</evidence>
<dbReference type="InterPro" id="IPR000644">
    <property type="entry name" value="CBS_dom"/>
</dbReference>
<dbReference type="STRING" id="1314790.A0A1Y1XI47"/>
<evidence type="ECO:0000313" key="6">
    <source>
        <dbReference type="Proteomes" id="UP000193498"/>
    </source>
</evidence>
<dbReference type="EMBL" id="MCFE01000598">
    <property type="protein sequence ID" value="ORX85046.1"/>
    <property type="molecule type" value="Genomic_DNA"/>
</dbReference>
<dbReference type="PROSITE" id="PS51371">
    <property type="entry name" value="CBS"/>
    <property type="match status" value="4"/>
</dbReference>
<dbReference type="CDD" id="cd02205">
    <property type="entry name" value="CBS_pair_SF"/>
    <property type="match status" value="3"/>
</dbReference>
<sequence length="334" mass="37042">MSQTDYSAHRAGLSEVQNDWGMIKAKDLIKVQEVIVIDGEVTLETAVQTLIETGVSSAPIYDRETGSFVGMFDYRDMLTYVLGVKERSSILDIETSQEITDLLKKTSNAERIPVKLASDLSQQNPFYSITENTSLIQILDLLSTSVHRVVVVDDGGNIRGILSQSLVVKFIFNKLQDYPDLKALFQKTLPELSIGKSEVISINMDRRVIDAMALLLRTGLSSVAVIDHSDHVLGNISLSDVKQYIQKNYRHSVLHGNCIQFISQVRLDQGLERGADHAPIYDVPPDATLRHTVAKMLATKAHRIWVADANGHPVGVVSLTDVIRLLCSLQEDSM</sequence>
<evidence type="ECO:0000313" key="5">
    <source>
        <dbReference type="EMBL" id="ORX85046.1"/>
    </source>
</evidence>
<dbReference type="InParanoid" id="A0A1Y1XI47"/>